<sequence>MLYLALLLVLHVCRCDDSLPVYVNGVKPELSYNGEKLKFGMGAVKDSYGAAPFLQIPVGDGSQLRVPKAFYHYTERDLGADAGWGVPSDGRLMALNTLVKNNRKEINGVYLPFPNMDPINLHFISQKTFEKGIDTSAQDGTPNGALEAAKRICRFSSEVECEEALLHYHRTKANALRQQSKPLHQQLLNLSDLTSYSTLRDREGGGLGVVVGVPGYDPLYVGAALDANKDAKLGLRFSPPE</sequence>
<dbReference type="Proteomes" id="UP001176961">
    <property type="component" value="Unassembled WGS sequence"/>
</dbReference>
<organism evidence="2 3">
    <name type="scientific">Cylicocyclus nassatus</name>
    <name type="common">Nematode worm</name>
    <dbReference type="NCBI Taxonomy" id="53992"/>
    <lineage>
        <taxon>Eukaryota</taxon>
        <taxon>Metazoa</taxon>
        <taxon>Ecdysozoa</taxon>
        <taxon>Nematoda</taxon>
        <taxon>Chromadorea</taxon>
        <taxon>Rhabditida</taxon>
        <taxon>Rhabditina</taxon>
        <taxon>Rhabditomorpha</taxon>
        <taxon>Strongyloidea</taxon>
        <taxon>Strongylidae</taxon>
        <taxon>Cylicocyclus</taxon>
    </lineage>
</organism>
<protein>
    <submittedName>
        <fullName evidence="2">Uncharacterized protein</fullName>
    </submittedName>
</protein>
<keyword evidence="3" id="KW-1185">Reference proteome</keyword>
<reference evidence="2" key="1">
    <citation type="submission" date="2023-07" db="EMBL/GenBank/DDBJ databases">
        <authorList>
            <consortium name="CYATHOMIX"/>
        </authorList>
    </citation>
    <scope>NUCLEOTIDE SEQUENCE</scope>
    <source>
        <strain evidence="2">N/A</strain>
    </source>
</reference>
<proteinExistence type="predicted"/>
<accession>A0AA36GLN6</accession>
<dbReference type="AlphaFoldDB" id="A0AA36GLN6"/>
<name>A0AA36GLN6_CYLNA</name>
<feature type="signal peptide" evidence="1">
    <location>
        <begin position="1"/>
        <end position="15"/>
    </location>
</feature>
<gene>
    <name evidence="2" type="ORF">CYNAS_LOCUS6360</name>
</gene>
<feature type="chain" id="PRO_5041349735" evidence="1">
    <location>
        <begin position="16"/>
        <end position="241"/>
    </location>
</feature>
<keyword evidence="1" id="KW-0732">Signal</keyword>
<evidence type="ECO:0000313" key="3">
    <source>
        <dbReference type="Proteomes" id="UP001176961"/>
    </source>
</evidence>
<evidence type="ECO:0000313" key="2">
    <source>
        <dbReference type="EMBL" id="CAJ0594377.1"/>
    </source>
</evidence>
<comment type="caution">
    <text evidence="2">The sequence shown here is derived from an EMBL/GenBank/DDBJ whole genome shotgun (WGS) entry which is preliminary data.</text>
</comment>
<dbReference type="EMBL" id="CATQJL010000112">
    <property type="protein sequence ID" value="CAJ0594377.1"/>
    <property type="molecule type" value="Genomic_DNA"/>
</dbReference>
<evidence type="ECO:0000256" key="1">
    <source>
        <dbReference type="SAM" id="SignalP"/>
    </source>
</evidence>